<keyword evidence="4 6" id="KW-0805">Transcription regulation</keyword>
<feature type="compositionally biased region" description="Basic and acidic residues" evidence="7">
    <location>
        <begin position="22"/>
        <end position="36"/>
    </location>
</feature>
<dbReference type="Pfam" id="PF01029">
    <property type="entry name" value="NusB"/>
    <property type="match status" value="1"/>
</dbReference>
<keyword evidence="10" id="KW-1185">Reference proteome</keyword>
<dbReference type="InterPro" id="IPR011605">
    <property type="entry name" value="NusB_fam"/>
</dbReference>
<evidence type="ECO:0000256" key="1">
    <source>
        <dbReference type="ARBA" id="ARBA00005952"/>
    </source>
</evidence>
<dbReference type="PANTHER" id="PTHR11078:SF3">
    <property type="entry name" value="ANTITERMINATION NUSB DOMAIN-CONTAINING PROTEIN"/>
    <property type="match status" value="1"/>
</dbReference>
<dbReference type="GO" id="GO:0005829">
    <property type="term" value="C:cytosol"/>
    <property type="evidence" value="ECO:0007669"/>
    <property type="project" value="TreeGrafter"/>
</dbReference>
<name>A0A420XSG5_9ACTN</name>
<dbReference type="InterPro" id="IPR006027">
    <property type="entry name" value="NusB_RsmB_TIM44"/>
</dbReference>
<gene>
    <name evidence="6" type="primary">nusB</name>
    <name evidence="9" type="ORF">CLV35_1468</name>
</gene>
<evidence type="ECO:0000313" key="10">
    <source>
        <dbReference type="Proteomes" id="UP000281955"/>
    </source>
</evidence>
<dbReference type="RefSeq" id="WP_121192763.1">
    <property type="nucleotide sequence ID" value="NZ_RBWV01000010.1"/>
</dbReference>
<evidence type="ECO:0000256" key="4">
    <source>
        <dbReference type="ARBA" id="ARBA00023015"/>
    </source>
</evidence>
<dbReference type="InterPro" id="IPR035926">
    <property type="entry name" value="NusB-like_sf"/>
</dbReference>
<reference evidence="9 10" key="1">
    <citation type="submission" date="2018-10" db="EMBL/GenBank/DDBJ databases">
        <title>Genomic Encyclopedia of Archaeal and Bacterial Type Strains, Phase II (KMG-II): from individual species to whole genera.</title>
        <authorList>
            <person name="Goeker M."/>
        </authorList>
    </citation>
    <scope>NUCLEOTIDE SEQUENCE [LARGE SCALE GENOMIC DNA]</scope>
    <source>
        <strain evidence="9 10">RP-AC37</strain>
    </source>
</reference>
<dbReference type="EMBL" id="RBWV01000010">
    <property type="protein sequence ID" value="RKS77770.1"/>
    <property type="molecule type" value="Genomic_DNA"/>
</dbReference>
<dbReference type="AlphaFoldDB" id="A0A420XSG5"/>
<keyword evidence="3 6" id="KW-0694">RNA-binding</keyword>
<evidence type="ECO:0000259" key="8">
    <source>
        <dbReference type="Pfam" id="PF01029"/>
    </source>
</evidence>
<dbReference type="InParanoid" id="A0A420XSG5"/>
<evidence type="ECO:0000256" key="5">
    <source>
        <dbReference type="ARBA" id="ARBA00023163"/>
    </source>
</evidence>
<dbReference type="NCBIfam" id="TIGR01951">
    <property type="entry name" value="nusB"/>
    <property type="match status" value="1"/>
</dbReference>
<feature type="region of interest" description="Disordered" evidence="7">
    <location>
        <begin position="22"/>
        <end position="41"/>
    </location>
</feature>
<dbReference type="PANTHER" id="PTHR11078">
    <property type="entry name" value="N UTILIZATION SUBSTANCE PROTEIN B-RELATED"/>
    <property type="match status" value="1"/>
</dbReference>
<sequence>MSARHKARKRALDVLYESEARSRDPLTTLTERRARNTDLGPEDEDYAVELVRGVVGARDRIDALLGEHAVGWELDRMPAVDRAILRIGAYEVLERDDVPDEVALAEAVALAEELSTEDSPQFVNGLLGKLARVKP</sequence>
<dbReference type="GO" id="GO:0003723">
    <property type="term" value="F:RNA binding"/>
    <property type="evidence" value="ECO:0007669"/>
    <property type="project" value="UniProtKB-UniRule"/>
</dbReference>
<dbReference type="OrthoDB" id="3528057at2"/>
<comment type="function">
    <text evidence="6">Involved in transcription antitermination. Required for transcription of ribosomal RNA (rRNA) genes. Binds specifically to the boxA antiterminator sequence of the ribosomal RNA (rrn) operons.</text>
</comment>
<dbReference type="SUPFAM" id="SSF48013">
    <property type="entry name" value="NusB-like"/>
    <property type="match status" value="1"/>
</dbReference>
<keyword evidence="5 6" id="KW-0804">Transcription</keyword>
<dbReference type="GO" id="GO:0031564">
    <property type="term" value="P:transcription antitermination"/>
    <property type="evidence" value="ECO:0007669"/>
    <property type="project" value="UniProtKB-KW"/>
</dbReference>
<evidence type="ECO:0000256" key="7">
    <source>
        <dbReference type="SAM" id="MobiDB-lite"/>
    </source>
</evidence>
<dbReference type="GO" id="GO:0006353">
    <property type="term" value="P:DNA-templated transcription termination"/>
    <property type="evidence" value="ECO:0007669"/>
    <property type="project" value="UniProtKB-UniRule"/>
</dbReference>
<dbReference type="FunCoup" id="A0A420XSG5">
    <property type="interactions" value="43"/>
</dbReference>
<evidence type="ECO:0000313" key="9">
    <source>
        <dbReference type="EMBL" id="RKS77770.1"/>
    </source>
</evidence>
<evidence type="ECO:0000256" key="6">
    <source>
        <dbReference type="HAMAP-Rule" id="MF_00073"/>
    </source>
</evidence>
<proteinExistence type="inferred from homology"/>
<accession>A0A420XSG5</accession>
<dbReference type="HAMAP" id="MF_00073">
    <property type="entry name" value="NusB"/>
    <property type="match status" value="1"/>
</dbReference>
<evidence type="ECO:0000256" key="2">
    <source>
        <dbReference type="ARBA" id="ARBA00022814"/>
    </source>
</evidence>
<evidence type="ECO:0000256" key="3">
    <source>
        <dbReference type="ARBA" id="ARBA00022884"/>
    </source>
</evidence>
<keyword evidence="2 6" id="KW-0889">Transcription antitermination</keyword>
<organism evidence="9 10">
    <name type="scientific">Motilibacter peucedani</name>
    <dbReference type="NCBI Taxonomy" id="598650"/>
    <lineage>
        <taxon>Bacteria</taxon>
        <taxon>Bacillati</taxon>
        <taxon>Actinomycetota</taxon>
        <taxon>Actinomycetes</taxon>
        <taxon>Motilibacterales</taxon>
        <taxon>Motilibacteraceae</taxon>
        <taxon>Motilibacter</taxon>
    </lineage>
</organism>
<comment type="similarity">
    <text evidence="1 6">Belongs to the NusB family.</text>
</comment>
<comment type="caution">
    <text evidence="9">The sequence shown here is derived from an EMBL/GenBank/DDBJ whole genome shotgun (WGS) entry which is preliminary data.</text>
</comment>
<protein>
    <recommendedName>
        <fullName evidence="6">Transcription antitermination protein NusB</fullName>
    </recommendedName>
    <alternativeName>
        <fullName evidence="6">Antitermination factor NusB</fullName>
    </alternativeName>
</protein>
<dbReference type="Gene3D" id="1.10.940.10">
    <property type="entry name" value="NusB-like"/>
    <property type="match status" value="1"/>
</dbReference>
<feature type="domain" description="NusB/RsmB/TIM44" evidence="8">
    <location>
        <begin position="5"/>
        <end position="132"/>
    </location>
</feature>
<dbReference type="Proteomes" id="UP000281955">
    <property type="component" value="Unassembled WGS sequence"/>
</dbReference>